<evidence type="ECO:0000256" key="2">
    <source>
        <dbReference type="ARBA" id="ARBA00007168"/>
    </source>
</evidence>
<feature type="transmembrane region" description="Helical" evidence="6">
    <location>
        <begin position="25"/>
        <end position="47"/>
    </location>
</feature>
<evidence type="ECO:0000313" key="9">
    <source>
        <dbReference type="Proteomes" id="UP000824540"/>
    </source>
</evidence>
<comment type="function">
    <text evidence="6">Choline transporter.</text>
</comment>
<dbReference type="GO" id="GO:0022857">
    <property type="term" value="F:transmembrane transporter activity"/>
    <property type="evidence" value="ECO:0007669"/>
    <property type="project" value="UniProtKB-UniRule"/>
</dbReference>
<keyword evidence="9" id="KW-1185">Reference proteome</keyword>
<evidence type="ECO:0000256" key="6">
    <source>
        <dbReference type="RuleBase" id="RU368066"/>
    </source>
</evidence>
<proteinExistence type="inferred from homology"/>
<keyword evidence="5 6" id="KW-0472">Membrane</keyword>
<feature type="transmembrane region" description="Helical" evidence="6">
    <location>
        <begin position="210"/>
        <end position="229"/>
    </location>
</feature>
<name>A0A8T2N2B1_9TELE</name>
<comment type="caution">
    <text evidence="8">The sequence shown here is derived from an EMBL/GenBank/DDBJ whole genome shotgun (WGS) entry which is preliminary data.</text>
</comment>
<evidence type="ECO:0000313" key="8">
    <source>
        <dbReference type="EMBL" id="KAG9333580.1"/>
    </source>
</evidence>
<feature type="region of interest" description="Disordered" evidence="7">
    <location>
        <begin position="685"/>
        <end position="709"/>
    </location>
</feature>
<feature type="transmembrane region" description="Helical" evidence="6">
    <location>
        <begin position="294"/>
        <end position="314"/>
    </location>
</feature>
<evidence type="ECO:0000256" key="3">
    <source>
        <dbReference type="ARBA" id="ARBA00022692"/>
    </source>
</evidence>
<comment type="similarity">
    <text evidence="2 6">Belongs to the CTL (choline transporter-like) family.</text>
</comment>
<dbReference type="OrthoDB" id="420519at2759"/>
<dbReference type="Proteomes" id="UP000824540">
    <property type="component" value="Unassembled WGS sequence"/>
</dbReference>
<evidence type="ECO:0000256" key="4">
    <source>
        <dbReference type="ARBA" id="ARBA00022989"/>
    </source>
</evidence>
<dbReference type="Pfam" id="PF04515">
    <property type="entry name" value="Choline_transpo"/>
    <property type="match status" value="2"/>
</dbReference>
<comment type="subcellular location">
    <subcellularLocation>
        <location evidence="6">Cell membrane</location>
        <topology evidence="6">Multi-pass membrane protein</topology>
    </subcellularLocation>
    <subcellularLocation>
        <location evidence="1">Membrane</location>
        <topology evidence="1">Multi-pass membrane protein</topology>
    </subcellularLocation>
</comment>
<feature type="transmembrane region" description="Helical" evidence="6">
    <location>
        <begin position="235"/>
        <end position="259"/>
    </location>
</feature>
<reference evidence="8" key="1">
    <citation type="thesis" date="2021" institute="BYU ScholarsArchive" country="Provo, UT, USA">
        <title>Applications of and Algorithms for Genome Assembly and Genomic Analyses with an Emphasis on Marine Teleosts.</title>
        <authorList>
            <person name="Pickett B.D."/>
        </authorList>
    </citation>
    <scope>NUCLEOTIDE SEQUENCE</scope>
    <source>
        <strain evidence="8">HI-2016</strain>
    </source>
</reference>
<dbReference type="PANTHER" id="PTHR12385:SF12">
    <property type="entry name" value="CHOLINE TRANSPORTER-LIKE PROTEIN"/>
    <property type="match status" value="1"/>
</dbReference>
<feature type="transmembrane region" description="Helical" evidence="6">
    <location>
        <begin position="621"/>
        <end position="654"/>
    </location>
</feature>
<keyword evidence="3 6" id="KW-0812">Transmembrane</keyword>
<evidence type="ECO:0000256" key="5">
    <source>
        <dbReference type="ARBA" id="ARBA00023136"/>
    </source>
</evidence>
<dbReference type="PANTHER" id="PTHR12385">
    <property type="entry name" value="CHOLINE TRANSPORTER-LIKE (SLC FAMILY 44)"/>
    <property type="match status" value="1"/>
</dbReference>
<dbReference type="EMBL" id="JAFBMS010000191">
    <property type="protein sequence ID" value="KAG9333580.1"/>
    <property type="molecule type" value="Genomic_DNA"/>
</dbReference>
<feature type="transmembrane region" description="Helical" evidence="6">
    <location>
        <begin position="391"/>
        <end position="422"/>
    </location>
</feature>
<feature type="transmembrane region" description="Helical" evidence="6">
    <location>
        <begin position="320"/>
        <end position="340"/>
    </location>
</feature>
<evidence type="ECO:0000256" key="1">
    <source>
        <dbReference type="ARBA" id="ARBA00004141"/>
    </source>
</evidence>
<dbReference type="AlphaFoldDB" id="A0A8T2N2B1"/>
<sequence>MGCCGSAERSKREWKPLEDRCCTDIPWLLIFTLFCIGMGCICGFAIATGAASRLISGYDSYGNTCGQKNAPIEGIPLSGRDQTNKRYVFFLDPCNIDIVKRKIKSMALCVTRCPEEELKTYNDVQKFAMTNNSELCSYDVPPNRYIHHPEKKTKCPKLPVPPSKSLPVFHRCTPVDISCYAKFAEAVVTFVSDNSVLHRLIAGVMASKEIIMGLCLLALVLSMILMVIIRFISAVLVWIITTLVVLGSLGGTGVLWWLYVDHRRKAQNATAPATTTVPLPDELKVVAQDNVQALLVYAIAATVFTVILLLLMFFMRKRVALTIALFHVAGKVFIHLPLLVLQPFWTFLALMLFWVYWIMVLLFLGTAGSPVQNPETGLVEFRMLGPLQYMTWYHAVGLIWISEFLLACQQMTVAGAVVTYYFTRDKSKLPLTPILSSVLRLMRYHLGTVAKGSFIITLVEIPRLILTYIHSQLKGRENACARCMLKACICCLWCLEKCLAYLNQNALRVAAINTVGDFVLFLGKVRHVTARYAVLCPLGNGEYCCIQLHLWALGKTEGQDSGIVFPHWSIRYELWPTRPLRAETRWLSCGCFLRSRHILIVSCTAFAGVLALNYQRDYTVWVLPLLIVCLFAFLVAHCFLSIFEIVVDVLFLCFAVDTKYNDGSPGREFYMDKALMEFVENSKKAMPRRGRTGSADGTEMKPMARGTLA</sequence>
<protein>
    <recommendedName>
        <fullName evidence="6">Choline transporter-like protein</fullName>
    </recommendedName>
</protein>
<organism evidence="8 9">
    <name type="scientific">Albula glossodonta</name>
    <name type="common">roundjaw bonefish</name>
    <dbReference type="NCBI Taxonomy" id="121402"/>
    <lineage>
        <taxon>Eukaryota</taxon>
        <taxon>Metazoa</taxon>
        <taxon>Chordata</taxon>
        <taxon>Craniata</taxon>
        <taxon>Vertebrata</taxon>
        <taxon>Euteleostomi</taxon>
        <taxon>Actinopterygii</taxon>
        <taxon>Neopterygii</taxon>
        <taxon>Teleostei</taxon>
        <taxon>Albuliformes</taxon>
        <taxon>Albulidae</taxon>
        <taxon>Albula</taxon>
    </lineage>
</organism>
<feature type="transmembrane region" description="Helical" evidence="6">
    <location>
        <begin position="347"/>
        <end position="371"/>
    </location>
</feature>
<evidence type="ECO:0000256" key="7">
    <source>
        <dbReference type="SAM" id="MobiDB-lite"/>
    </source>
</evidence>
<dbReference type="InterPro" id="IPR007603">
    <property type="entry name" value="Choline_transptr-like"/>
</dbReference>
<keyword evidence="4 6" id="KW-1133">Transmembrane helix</keyword>
<dbReference type="GO" id="GO:0005886">
    <property type="term" value="C:plasma membrane"/>
    <property type="evidence" value="ECO:0007669"/>
    <property type="project" value="UniProtKB-SubCell"/>
</dbReference>
<gene>
    <name evidence="8" type="ORF">JZ751_011317</name>
</gene>
<accession>A0A8T2N2B1</accession>